<proteinExistence type="predicted"/>
<accession>A0A9X1I3U0</accession>
<dbReference type="AlphaFoldDB" id="A0A9X1I3U0"/>
<feature type="chain" id="PRO_5040834204" evidence="2">
    <location>
        <begin position="25"/>
        <end position="329"/>
    </location>
</feature>
<dbReference type="GO" id="GO:0005975">
    <property type="term" value="P:carbohydrate metabolic process"/>
    <property type="evidence" value="ECO:0007669"/>
    <property type="project" value="UniProtKB-ARBA"/>
</dbReference>
<name>A0A9X1I3U0_9FLAO</name>
<dbReference type="RefSeq" id="WP_226543961.1">
    <property type="nucleotide sequence ID" value="NZ_JAJAPW010000004.1"/>
</dbReference>
<reference evidence="4" key="1">
    <citation type="submission" date="2021-10" db="EMBL/GenBank/DDBJ databases">
        <title>Tamlana sargassums sp. nov., and Tamlana laminarinivorans sp. nov., two new bacteria isolated from the brown alga.</title>
        <authorList>
            <person name="Li J."/>
        </authorList>
    </citation>
    <scope>NUCLEOTIDE SEQUENCE</scope>
    <source>
        <strain evidence="4">PT2-4</strain>
    </source>
</reference>
<comment type="caution">
    <text evidence="4">The sequence shown here is derived from an EMBL/GenBank/DDBJ whole genome shotgun (WGS) entry which is preliminary data.</text>
</comment>
<dbReference type="InterPro" id="IPR013320">
    <property type="entry name" value="ConA-like_dom_sf"/>
</dbReference>
<feature type="compositionally biased region" description="Basic and acidic residues" evidence="1">
    <location>
        <begin position="49"/>
        <end position="65"/>
    </location>
</feature>
<dbReference type="Proteomes" id="UP001139199">
    <property type="component" value="Unassembled WGS sequence"/>
</dbReference>
<dbReference type="InterPro" id="IPR014895">
    <property type="entry name" value="Alginate_lyase_2"/>
</dbReference>
<dbReference type="Gene3D" id="2.60.120.200">
    <property type="match status" value="1"/>
</dbReference>
<evidence type="ECO:0000313" key="4">
    <source>
        <dbReference type="EMBL" id="MCB4799479.1"/>
    </source>
</evidence>
<gene>
    <name evidence="4" type="ORF">LG649_11510</name>
</gene>
<evidence type="ECO:0000256" key="1">
    <source>
        <dbReference type="SAM" id="MobiDB-lite"/>
    </source>
</evidence>
<dbReference type="SUPFAM" id="SSF49899">
    <property type="entry name" value="Concanavalin A-like lectins/glucanases"/>
    <property type="match status" value="1"/>
</dbReference>
<keyword evidence="5" id="KW-1185">Reference proteome</keyword>
<dbReference type="GO" id="GO:0004553">
    <property type="term" value="F:hydrolase activity, hydrolyzing O-glycosyl compounds"/>
    <property type="evidence" value="ECO:0007669"/>
    <property type="project" value="UniProtKB-ARBA"/>
</dbReference>
<evidence type="ECO:0000313" key="5">
    <source>
        <dbReference type="Proteomes" id="UP001139199"/>
    </source>
</evidence>
<dbReference type="SMR" id="A0A9X1I3U0"/>
<feature type="signal peptide" evidence="2">
    <location>
        <begin position="1"/>
        <end position="24"/>
    </location>
</feature>
<feature type="region of interest" description="Disordered" evidence="1">
    <location>
        <begin position="47"/>
        <end position="71"/>
    </location>
</feature>
<feature type="domain" description="Alginate lyase 2" evidence="3">
    <location>
        <begin position="78"/>
        <end position="329"/>
    </location>
</feature>
<dbReference type="Pfam" id="PF08787">
    <property type="entry name" value="Alginate_lyase2"/>
    <property type="match status" value="1"/>
</dbReference>
<evidence type="ECO:0000256" key="2">
    <source>
        <dbReference type="SAM" id="SignalP"/>
    </source>
</evidence>
<organism evidence="4 5">
    <name type="scientific">Neotamlana laminarinivorans</name>
    <dbReference type="NCBI Taxonomy" id="2883124"/>
    <lineage>
        <taxon>Bacteria</taxon>
        <taxon>Pseudomonadati</taxon>
        <taxon>Bacteroidota</taxon>
        <taxon>Flavobacteriia</taxon>
        <taxon>Flavobacteriales</taxon>
        <taxon>Flavobacteriaceae</taxon>
        <taxon>Neotamlana</taxon>
    </lineage>
</organism>
<evidence type="ECO:0000259" key="3">
    <source>
        <dbReference type="Pfam" id="PF08787"/>
    </source>
</evidence>
<keyword evidence="4" id="KW-0456">Lyase</keyword>
<dbReference type="GO" id="GO:0016829">
    <property type="term" value="F:lyase activity"/>
    <property type="evidence" value="ECO:0007669"/>
    <property type="project" value="UniProtKB-KW"/>
</dbReference>
<sequence length="329" mass="38122">MNNLKNTFLPILLFLFVFSANLSAQEDASEVEKTEETTKSKKKLFSFLKKKENNSKSEKSQEDKKSKSKKNKYKLPDIDLSHWKVTLPVTNEKGKPYEIEPPEILDFASNEVAKPYMYIDSTAGAIVFHAMPTASKTRNTKYTRSELREQMKPGSNSVNWTFKDGAYMRGKIQMDETTRDSKGKYHRTIIMQIHGRLTNEQRDLIGEDDNNAPPILKIYWDKGKIRVKTKVLKNLNASNEEILHESAWGDDAGFNFEEEVGFKKFVLEVKVSKGKMVVVLNGKEHKVYDNIHMKRWGVFENYFKAGNYFQTRDEGAFSKVKFYELEVKH</sequence>
<keyword evidence="2" id="KW-0732">Signal</keyword>
<protein>
    <submittedName>
        <fullName evidence="4">Polysaccharide lyase family 7 protein</fullName>
    </submittedName>
</protein>
<dbReference type="EMBL" id="JAJAPW010000004">
    <property type="protein sequence ID" value="MCB4799479.1"/>
    <property type="molecule type" value="Genomic_DNA"/>
</dbReference>